<evidence type="ECO:0000313" key="4">
    <source>
        <dbReference type="RefSeq" id="XP_015067779.1"/>
    </source>
</evidence>
<dbReference type="GeneID" id="107008777"/>
<gene>
    <name evidence="2 3" type="primary">LOC107008777</name>
    <name evidence="4" type="synonym">LOC107012444</name>
</gene>
<organism evidence="1 2">
    <name type="scientific">Solanum pennellii</name>
    <name type="common">Tomato</name>
    <name type="synonym">Lycopersicon pennellii</name>
    <dbReference type="NCBI Taxonomy" id="28526"/>
    <lineage>
        <taxon>Eukaryota</taxon>
        <taxon>Viridiplantae</taxon>
        <taxon>Streptophyta</taxon>
        <taxon>Embryophyta</taxon>
        <taxon>Tracheophyta</taxon>
        <taxon>Spermatophyta</taxon>
        <taxon>Magnoliopsida</taxon>
        <taxon>eudicotyledons</taxon>
        <taxon>Gunneridae</taxon>
        <taxon>Pentapetalae</taxon>
        <taxon>asterids</taxon>
        <taxon>lamiids</taxon>
        <taxon>Solanales</taxon>
        <taxon>Solanaceae</taxon>
        <taxon>Solanoideae</taxon>
        <taxon>Solaneae</taxon>
        <taxon>Solanum</taxon>
        <taxon>Solanum subgen. Lycopersicon</taxon>
    </lineage>
</organism>
<evidence type="ECO:0000313" key="2">
    <source>
        <dbReference type="RefSeq" id="XP_015063429.1"/>
    </source>
</evidence>
<sequence length="116" mass="13801">MKHLVRKTTTNNFEAFGKARWSSWIPRCTYCKPINSVLFNLCKITTDWITIVVKDPEKNKETVSFKDLLWLHEQENSGVCTRLRMKILLVKLLKWRKLKNKCNNLLNTRNVRKGCY</sequence>
<protein>
    <submittedName>
        <fullName evidence="2 3">Uncharacterized protein LOC107008777 isoform X1</fullName>
    </submittedName>
    <submittedName>
        <fullName evidence="4">Uncharacterized protein LOC107012444 isoform X1</fullName>
    </submittedName>
</protein>
<keyword evidence="1" id="KW-1185">Reference proteome</keyword>
<dbReference type="Proteomes" id="UP000694930">
    <property type="component" value="Chromosome 3"/>
</dbReference>
<accession>A0ABM1FYI6</accession>
<dbReference type="RefSeq" id="XP_015067779.1">
    <property type="nucleotide sequence ID" value="XM_015212293.2"/>
</dbReference>
<name>A0ABM1FYI6_SOLPN</name>
<evidence type="ECO:0000313" key="1">
    <source>
        <dbReference type="Proteomes" id="UP000694930"/>
    </source>
</evidence>
<evidence type="ECO:0000313" key="3">
    <source>
        <dbReference type="RefSeq" id="XP_015063438.1"/>
    </source>
</evidence>
<dbReference type="RefSeq" id="XP_015063429.1">
    <property type="nucleotide sequence ID" value="XM_015207943.2"/>
</dbReference>
<dbReference type="RefSeq" id="XP_015063438.1">
    <property type="nucleotide sequence ID" value="XM_015207952.2"/>
</dbReference>
<dbReference type="GeneID" id="107012444"/>
<reference evidence="1" key="1">
    <citation type="journal article" date="2014" name="Nat. Genet.">
        <title>The genome of the stress-tolerant wild tomato species Solanum pennellii.</title>
        <authorList>
            <person name="Bolger A."/>
            <person name="Scossa F."/>
            <person name="Bolger M.E."/>
            <person name="Lanz C."/>
            <person name="Maumus F."/>
            <person name="Tohge T."/>
            <person name="Quesneville H."/>
            <person name="Alseekh S."/>
            <person name="Sorensen I."/>
            <person name="Lichtenstein G."/>
            <person name="Fich E.A."/>
            <person name="Conte M."/>
            <person name="Keller H."/>
            <person name="Schneeberger K."/>
            <person name="Schwacke R."/>
            <person name="Ofner I."/>
            <person name="Vrebalov J."/>
            <person name="Xu Y."/>
            <person name="Osorio S."/>
            <person name="Aflitos S.A."/>
            <person name="Schijlen E."/>
            <person name="Jimenez-Gomez J.M."/>
            <person name="Ryngajllo M."/>
            <person name="Kimura S."/>
            <person name="Kumar R."/>
            <person name="Koenig D."/>
            <person name="Headland L.R."/>
            <person name="Maloof J.N."/>
            <person name="Sinha N."/>
            <person name="van Ham R.C."/>
            <person name="Lankhorst R.K."/>
            <person name="Mao L."/>
            <person name="Vogel A."/>
            <person name="Arsova B."/>
            <person name="Panstruga R."/>
            <person name="Fei Z."/>
            <person name="Rose J.K."/>
            <person name="Zamir D."/>
            <person name="Carrari F."/>
            <person name="Giovannoni J.J."/>
            <person name="Weigel D."/>
            <person name="Usadel B."/>
            <person name="Fernie A.R."/>
        </authorList>
    </citation>
    <scope>NUCLEOTIDE SEQUENCE [LARGE SCALE GENOMIC DNA]</scope>
</reference>
<reference evidence="2 3" key="2">
    <citation type="submission" date="2025-05" db="UniProtKB">
        <authorList>
            <consortium name="RefSeq"/>
        </authorList>
    </citation>
    <scope>IDENTIFICATION</scope>
</reference>
<proteinExistence type="predicted"/>
<dbReference type="Proteomes" id="UP000694930">
    <property type="component" value="Chromosome 1"/>
</dbReference>